<organism evidence="2 3">
    <name type="scientific">Rubripirellula lacrimiformis</name>
    <dbReference type="NCBI Taxonomy" id="1930273"/>
    <lineage>
        <taxon>Bacteria</taxon>
        <taxon>Pseudomonadati</taxon>
        <taxon>Planctomycetota</taxon>
        <taxon>Planctomycetia</taxon>
        <taxon>Pirellulales</taxon>
        <taxon>Pirellulaceae</taxon>
        <taxon>Rubripirellula</taxon>
    </lineage>
</organism>
<evidence type="ECO:0000313" key="3">
    <source>
        <dbReference type="Proteomes" id="UP000318538"/>
    </source>
</evidence>
<protein>
    <submittedName>
        <fullName evidence="2">Uncharacterized protein</fullName>
    </submittedName>
</protein>
<dbReference type="Proteomes" id="UP000318538">
    <property type="component" value="Chromosome"/>
</dbReference>
<feature type="region of interest" description="Disordered" evidence="1">
    <location>
        <begin position="56"/>
        <end position="75"/>
    </location>
</feature>
<dbReference type="AlphaFoldDB" id="A0A517N8P2"/>
<gene>
    <name evidence="2" type="ORF">K227x_18840</name>
</gene>
<name>A0A517N8P2_9BACT</name>
<proteinExistence type="predicted"/>
<dbReference type="KEGG" id="rlc:K227x_18840"/>
<accession>A0A517N8P2</accession>
<evidence type="ECO:0000313" key="2">
    <source>
        <dbReference type="EMBL" id="QDT03500.1"/>
    </source>
</evidence>
<sequence>MTMLRNLLATARLDPFAINIVCTGPRFPSVGAHRRQRYRSLLDVIDMLGTDEDLKRCHATQKDRHPSAFESQDRP</sequence>
<keyword evidence="3" id="KW-1185">Reference proteome</keyword>
<evidence type="ECO:0000256" key="1">
    <source>
        <dbReference type="SAM" id="MobiDB-lite"/>
    </source>
</evidence>
<dbReference type="EMBL" id="CP036525">
    <property type="protein sequence ID" value="QDT03500.1"/>
    <property type="molecule type" value="Genomic_DNA"/>
</dbReference>
<reference evidence="2 3" key="1">
    <citation type="submission" date="2019-02" db="EMBL/GenBank/DDBJ databases">
        <title>Deep-cultivation of Planctomycetes and their phenomic and genomic characterization uncovers novel biology.</title>
        <authorList>
            <person name="Wiegand S."/>
            <person name="Jogler M."/>
            <person name="Boedeker C."/>
            <person name="Pinto D."/>
            <person name="Vollmers J."/>
            <person name="Rivas-Marin E."/>
            <person name="Kohn T."/>
            <person name="Peeters S.H."/>
            <person name="Heuer A."/>
            <person name="Rast P."/>
            <person name="Oberbeckmann S."/>
            <person name="Bunk B."/>
            <person name="Jeske O."/>
            <person name="Meyerdierks A."/>
            <person name="Storesund J.E."/>
            <person name="Kallscheuer N."/>
            <person name="Luecker S."/>
            <person name="Lage O.M."/>
            <person name="Pohl T."/>
            <person name="Merkel B.J."/>
            <person name="Hornburger P."/>
            <person name="Mueller R.-W."/>
            <person name="Bruemmer F."/>
            <person name="Labrenz M."/>
            <person name="Spormann A.M."/>
            <person name="Op den Camp H."/>
            <person name="Overmann J."/>
            <person name="Amann R."/>
            <person name="Jetten M.S.M."/>
            <person name="Mascher T."/>
            <person name="Medema M.H."/>
            <person name="Devos D.P."/>
            <person name="Kaster A.-K."/>
            <person name="Ovreas L."/>
            <person name="Rohde M."/>
            <person name="Galperin M.Y."/>
            <person name="Jogler C."/>
        </authorList>
    </citation>
    <scope>NUCLEOTIDE SEQUENCE [LARGE SCALE GENOMIC DNA]</scope>
    <source>
        <strain evidence="2 3">K22_7</strain>
    </source>
</reference>